<evidence type="ECO:0000256" key="1">
    <source>
        <dbReference type="SAM" id="MobiDB-lite"/>
    </source>
</evidence>
<dbReference type="EMBL" id="CACVKT020000402">
    <property type="protein sequence ID" value="CAC5358833.1"/>
    <property type="molecule type" value="Genomic_DNA"/>
</dbReference>
<dbReference type="Proteomes" id="UP000507470">
    <property type="component" value="Unassembled WGS sequence"/>
</dbReference>
<keyword evidence="3" id="KW-1185">Reference proteome</keyword>
<evidence type="ECO:0000313" key="2">
    <source>
        <dbReference type="EMBL" id="CAC5358833.1"/>
    </source>
</evidence>
<proteinExistence type="predicted"/>
<sequence length="223" mass="25045">MDSEEWNLIFKAATGVGNGSVYELFTGPDILNVDNVHAQSLLQPVKEHLKSDIVNQCPELGISEVLVRIHNNGEEVAYFLFDGVGSNKTNWFSLARLKQSSYADFYNSTTNASINFFSIIGTWGCPSWEAIYLTEVPAILYSPLQTMAHYEKVDRSNITCVRMCSTPVQQDASSYCYKSCDSQSDIHNIDLEQKVKQLKEKLTIDRKSTSSSTTGRKNNCPYQ</sequence>
<reference evidence="2 3" key="1">
    <citation type="submission" date="2020-06" db="EMBL/GenBank/DDBJ databases">
        <authorList>
            <person name="Li R."/>
            <person name="Bekaert M."/>
        </authorList>
    </citation>
    <scope>NUCLEOTIDE SEQUENCE [LARGE SCALE GENOMIC DNA]</scope>
    <source>
        <strain evidence="3">wild</strain>
    </source>
</reference>
<gene>
    <name evidence="2" type="ORF">MCOR_1916</name>
</gene>
<dbReference type="AlphaFoldDB" id="A0A6J7ZYD7"/>
<evidence type="ECO:0000313" key="3">
    <source>
        <dbReference type="Proteomes" id="UP000507470"/>
    </source>
</evidence>
<dbReference type="OrthoDB" id="6134084at2759"/>
<organism evidence="2 3">
    <name type="scientific">Mytilus coruscus</name>
    <name type="common">Sea mussel</name>
    <dbReference type="NCBI Taxonomy" id="42192"/>
    <lineage>
        <taxon>Eukaryota</taxon>
        <taxon>Metazoa</taxon>
        <taxon>Spiralia</taxon>
        <taxon>Lophotrochozoa</taxon>
        <taxon>Mollusca</taxon>
        <taxon>Bivalvia</taxon>
        <taxon>Autobranchia</taxon>
        <taxon>Pteriomorphia</taxon>
        <taxon>Mytilida</taxon>
        <taxon>Mytiloidea</taxon>
        <taxon>Mytilidae</taxon>
        <taxon>Mytilinae</taxon>
        <taxon>Mytilus</taxon>
    </lineage>
</organism>
<accession>A0A6J7ZYD7</accession>
<feature type="region of interest" description="Disordered" evidence="1">
    <location>
        <begin position="204"/>
        <end position="223"/>
    </location>
</feature>
<protein>
    <submittedName>
        <fullName evidence="2">Uncharacterized protein</fullName>
    </submittedName>
</protein>
<name>A0A6J7ZYD7_MYTCO</name>